<feature type="chain" id="PRO_5002062761" evidence="1">
    <location>
        <begin position="32"/>
        <end position="48"/>
    </location>
</feature>
<protein>
    <submittedName>
        <fullName evidence="2">Uncharacterized protein</fullName>
    </submittedName>
</protein>
<reference evidence="2" key="2">
    <citation type="journal article" date="2015" name="Data Brief">
        <title>Shoot transcriptome of the giant reed, Arundo donax.</title>
        <authorList>
            <person name="Barrero R.A."/>
            <person name="Guerrero F.D."/>
            <person name="Moolhuijzen P."/>
            <person name="Goolsby J.A."/>
            <person name="Tidwell J."/>
            <person name="Bellgard S.E."/>
            <person name="Bellgard M.I."/>
        </authorList>
    </citation>
    <scope>NUCLEOTIDE SEQUENCE</scope>
    <source>
        <tissue evidence="2">Shoot tissue taken approximately 20 cm above the soil surface</tissue>
    </source>
</reference>
<reference evidence="2" key="1">
    <citation type="submission" date="2014-09" db="EMBL/GenBank/DDBJ databases">
        <authorList>
            <person name="Magalhaes I.L.F."/>
            <person name="Oliveira U."/>
            <person name="Santos F.R."/>
            <person name="Vidigal T.H.D.A."/>
            <person name="Brescovit A.D."/>
            <person name="Santos A.J."/>
        </authorList>
    </citation>
    <scope>NUCLEOTIDE SEQUENCE</scope>
    <source>
        <tissue evidence="2">Shoot tissue taken approximately 20 cm above the soil surface</tissue>
    </source>
</reference>
<dbReference type="EMBL" id="GBRH01171060">
    <property type="protein sequence ID" value="JAE26836.1"/>
    <property type="molecule type" value="Transcribed_RNA"/>
</dbReference>
<keyword evidence="1" id="KW-0732">Signal</keyword>
<dbReference type="AlphaFoldDB" id="A0A0A9GW96"/>
<accession>A0A0A9GW96</accession>
<feature type="signal peptide" evidence="1">
    <location>
        <begin position="1"/>
        <end position="31"/>
    </location>
</feature>
<proteinExistence type="predicted"/>
<evidence type="ECO:0000256" key="1">
    <source>
        <dbReference type="SAM" id="SignalP"/>
    </source>
</evidence>
<evidence type="ECO:0000313" key="2">
    <source>
        <dbReference type="EMBL" id="JAE26836.1"/>
    </source>
</evidence>
<sequence length="48" mass="5112">MEDAAPMVTCRSGGRLFFIVVLLSQSSSTSADFGSGRAKVRVEPFLSC</sequence>
<name>A0A0A9GW96_ARUDO</name>
<organism evidence="2">
    <name type="scientific">Arundo donax</name>
    <name type="common">Giant reed</name>
    <name type="synonym">Donax arundinaceus</name>
    <dbReference type="NCBI Taxonomy" id="35708"/>
    <lineage>
        <taxon>Eukaryota</taxon>
        <taxon>Viridiplantae</taxon>
        <taxon>Streptophyta</taxon>
        <taxon>Embryophyta</taxon>
        <taxon>Tracheophyta</taxon>
        <taxon>Spermatophyta</taxon>
        <taxon>Magnoliopsida</taxon>
        <taxon>Liliopsida</taxon>
        <taxon>Poales</taxon>
        <taxon>Poaceae</taxon>
        <taxon>PACMAD clade</taxon>
        <taxon>Arundinoideae</taxon>
        <taxon>Arundineae</taxon>
        <taxon>Arundo</taxon>
    </lineage>
</organism>